<evidence type="ECO:0000259" key="1">
    <source>
        <dbReference type="Pfam" id="PF09862"/>
    </source>
</evidence>
<keyword evidence="3" id="KW-1185">Reference proteome</keyword>
<name>A0ABY9I131_9ACTN</name>
<feature type="domain" description="DUF2089" evidence="1">
    <location>
        <begin position="43"/>
        <end position="86"/>
    </location>
</feature>
<dbReference type="EMBL" id="CP120992">
    <property type="protein sequence ID" value="WLQ40034.1"/>
    <property type="molecule type" value="Genomic_DNA"/>
</dbReference>
<reference evidence="2 3" key="1">
    <citation type="submission" date="2023-03" db="EMBL/GenBank/DDBJ databases">
        <title>Isolation and description of six Streptomyces strains from soil environments, able to metabolize different microbial glucans.</title>
        <authorList>
            <person name="Widen T."/>
            <person name="Larsbrink J."/>
        </authorList>
    </citation>
    <scope>NUCLEOTIDE SEQUENCE [LARGE SCALE GENOMIC DNA]</scope>
    <source>
        <strain evidence="2 3">Mut2</strain>
    </source>
</reference>
<evidence type="ECO:0000313" key="3">
    <source>
        <dbReference type="Proteomes" id="UP001229952"/>
    </source>
</evidence>
<dbReference type="RefSeq" id="WP_306086530.1">
    <property type="nucleotide sequence ID" value="NZ_CP120992.1"/>
</dbReference>
<evidence type="ECO:0000313" key="2">
    <source>
        <dbReference type="EMBL" id="WLQ40034.1"/>
    </source>
</evidence>
<dbReference type="Pfam" id="PF09862">
    <property type="entry name" value="DUF2089"/>
    <property type="match status" value="1"/>
</dbReference>
<dbReference type="InterPro" id="IPR018658">
    <property type="entry name" value="DUF2089"/>
</dbReference>
<dbReference type="Proteomes" id="UP001229952">
    <property type="component" value="Chromosome"/>
</dbReference>
<gene>
    <name evidence="2" type="ORF">P8A22_08460</name>
</gene>
<protein>
    <submittedName>
        <fullName evidence="2">DUF2089 domain-containing protein</fullName>
    </submittedName>
</protein>
<sequence length="120" mass="13270">MDWQELTDLTQGRPFVVERVRLAGSGVAVEGQFEPPQLAQLGVDDQVFVAAFVRSHGSIKEMERIFGVSYPTIKSRLKRIAEALDFVDTDPAAAGADVVDRLRRGEITAQEALAELERSR</sequence>
<accession>A0ABY9I131</accession>
<proteinExistence type="predicted"/>
<organism evidence="2 3">
    <name type="scientific">Streptomyces laculatispora</name>
    <dbReference type="NCBI Taxonomy" id="887464"/>
    <lineage>
        <taxon>Bacteria</taxon>
        <taxon>Bacillati</taxon>
        <taxon>Actinomycetota</taxon>
        <taxon>Actinomycetes</taxon>
        <taxon>Kitasatosporales</taxon>
        <taxon>Streptomycetaceae</taxon>
        <taxon>Streptomyces</taxon>
    </lineage>
</organism>